<dbReference type="Proteomes" id="UP000231503">
    <property type="component" value="Unassembled WGS sequence"/>
</dbReference>
<dbReference type="PROSITE" id="PS51770">
    <property type="entry name" value="HOTDOG_ACOT"/>
    <property type="match status" value="1"/>
</dbReference>
<feature type="domain" description="HotDog ACOT-type" evidence="5">
    <location>
        <begin position="77"/>
        <end position="190"/>
    </location>
</feature>
<dbReference type="PANTHER" id="PTHR11049:SF16">
    <property type="entry name" value="PROTEIN VDLD"/>
    <property type="match status" value="1"/>
</dbReference>
<evidence type="ECO:0000256" key="2">
    <source>
        <dbReference type="ARBA" id="ARBA00022801"/>
    </source>
</evidence>
<protein>
    <submittedName>
        <fullName evidence="6">Acyl-CoA thioesterase</fullName>
    </submittedName>
</protein>
<sequence>MAKTPPSEKAKELSREHSAAELKKTDKIKPAPEHEGARNHHIAENTMKEAVTLAMENLYIPRGVKKEPTALKSKWVRNSAIKHYDTVFPEQLNPNGTIHGGQIMKKMDLASSISARLHVGNAYCVTKSTDGFDFKAPAFLGDILVYKASVNRVWGTSMEVGVRVDAISPMSGKQWHICSNYFTYVALGADKNKVSIGPVIPITKAEKRRFKEAGGRRKKRLQNNKK</sequence>
<comment type="caution">
    <text evidence="6">The sequence shown here is derived from an EMBL/GenBank/DDBJ whole genome shotgun (WGS) entry which is preliminary data.</text>
</comment>
<dbReference type="SUPFAM" id="SSF54637">
    <property type="entry name" value="Thioesterase/thiol ester dehydrase-isomerase"/>
    <property type="match status" value="1"/>
</dbReference>
<dbReference type="AlphaFoldDB" id="A0A2H0TD09"/>
<gene>
    <name evidence="6" type="ORF">COU47_02625</name>
</gene>
<proteinExistence type="inferred from homology"/>
<dbReference type="InterPro" id="IPR006683">
    <property type="entry name" value="Thioestr_dom"/>
</dbReference>
<name>A0A2H0TD09_9BACT</name>
<evidence type="ECO:0000313" key="7">
    <source>
        <dbReference type="Proteomes" id="UP000231503"/>
    </source>
</evidence>
<feature type="region of interest" description="Disordered" evidence="4">
    <location>
        <begin position="1"/>
        <end position="44"/>
    </location>
</feature>
<evidence type="ECO:0000256" key="3">
    <source>
        <dbReference type="PROSITE-ProRule" id="PRU01106"/>
    </source>
</evidence>
<dbReference type="GO" id="GO:0005829">
    <property type="term" value="C:cytosol"/>
    <property type="evidence" value="ECO:0007669"/>
    <property type="project" value="TreeGrafter"/>
</dbReference>
<keyword evidence="2 3" id="KW-0378">Hydrolase</keyword>
<organism evidence="6 7">
    <name type="scientific">Candidatus Niyogibacteria bacterium CG10_big_fil_rev_8_21_14_0_10_46_36</name>
    <dbReference type="NCBI Taxonomy" id="1974726"/>
    <lineage>
        <taxon>Bacteria</taxon>
        <taxon>Candidatus Niyogiibacteriota</taxon>
    </lineage>
</organism>
<dbReference type="EMBL" id="PFCO01000006">
    <property type="protein sequence ID" value="PIR69449.1"/>
    <property type="molecule type" value="Genomic_DNA"/>
</dbReference>
<comment type="similarity">
    <text evidence="1">Belongs to the acyl coenzyme A hydrolase family.</text>
</comment>
<dbReference type="GO" id="GO:0006637">
    <property type="term" value="P:acyl-CoA metabolic process"/>
    <property type="evidence" value="ECO:0007669"/>
    <property type="project" value="TreeGrafter"/>
</dbReference>
<reference evidence="7" key="1">
    <citation type="submission" date="2017-09" db="EMBL/GenBank/DDBJ databases">
        <title>Depth-based differentiation of microbial function through sediment-hosted aquifers and enrichment of novel symbionts in the deep terrestrial subsurface.</title>
        <authorList>
            <person name="Probst A.J."/>
            <person name="Ladd B."/>
            <person name="Jarett J.K."/>
            <person name="Geller-Mcgrath D.E."/>
            <person name="Sieber C.M.K."/>
            <person name="Emerson J.B."/>
            <person name="Anantharaman K."/>
            <person name="Thomas B.C."/>
            <person name="Malmstrom R."/>
            <person name="Stieglmeier M."/>
            <person name="Klingl A."/>
            <person name="Woyke T."/>
            <person name="Ryan C.M."/>
            <person name="Banfield J.F."/>
        </authorList>
    </citation>
    <scope>NUCLEOTIDE SEQUENCE [LARGE SCALE GENOMIC DNA]</scope>
</reference>
<dbReference type="Pfam" id="PF03061">
    <property type="entry name" value="4HBT"/>
    <property type="match status" value="1"/>
</dbReference>
<evidence type="ECO:0000313" key="6">
    <source>
        <dbReference type="EMBL" id="PIR69449.1"/>
    </source>
</evidence>
<accession>A0A2H0TD09</accession>
<evidence type="ECO:0000256" key="4">
    <source>
        <dbReference type="SAM" id="MobiDB-lite"/>
    </source>
</evidence>
<dbReference type="CDD" id="cd03442">
    <property type="entry name" value="BFIT_BACH"/>
    <property type="match status" value="1"/>
</dbReference>
<dbReference type="GO" id="GO:0052816">
    <property type="term" value="F:long-chain fatty acyl-CoA hydrolase activity"/>
    <property type="evidence" value="ECO:0007669"/>
    <property type="project" value="TreeGrafter"/>
</dbReference>
<evidence type="ECO:0000259" key="5">
    <source>
        <dbReference type="PROSITE" id="PS51770"/>
    </source>
</evidence>
<dbReference type="InterPro" id="IPR033120">
    <property type="entry name" value="HOTDOG_ACOT"/>
</dbReference>
<evidence type="ECO:0000256" key="1">
    <source>
        <dbReference type="ARBA" id="ARBA00010458"/>
    </source>
</evidence>
<dbReference type="PANTHER" id="PTHR11049">
    <property type="entry name" value="ACYL COENZYME A THIOESTER HYDROLASE"/>
    <property type="match status" value="1"/>
</dbReference>
<dbReference type="InterPro" id="IPR040170">
    <property type="entry name" value="Cytosol_ACT"/>
</dbReference>
<dbReference type="Gene3D" id="3.10.129.10">
    <property type="entry name" value="Hotdog Thioesterase"/>
    <property type="match status" value="1"/>
</dbReference>
<dbReference type="InterPro" id="IPR029069">
    <property type="entry name" value="HotDog_dom_sf"/>
</dbReference>